<comment type="caution">
    <text evidence="1">The sequence shown here is derived from an EMBL/GenBank/DDBJ whole genome shotgun (WGS) entry which is preliminary data.</text>
</comment>
<sequence>MDTVCVQVSVASTRVPSLSWRRVETLNTVRVQLSAASTRAPSLSWRRVEMLCARCSPLAWRCIYASRFVREHDLQYLHLTSHIGRSGKRVILLFRPETHRQFRGELVFVRLLC</sequence>
<evidence type="ECO:0000313" key="2">
    <source>
        <dbReference type="Proteomes" id="UP001066276"/>
    </source>
</evidence>
<protein>
    <submittedName>
        <fullName evidence="1">Uncharacterized protein</fullName>
    </submittedName>
</protein>
<dbReference type="Proteomes" id="UP001066276">
    <property type="component" value="Chromosome 2_1"/>
</dbReference>
<name>A0AAV7VEU1_PLEWA</name>
<dbReference type="EMBL" id="JANPWB010000003">
    <property type="protein sequence ID" value="KAJ1199401.1"/>
    <property type="molecule type" value="Genomic_DNA"/>
</dbReference>
<accession>A0AAV7VEU1</accession>
<dbReference type="AlphaFoldDB" id="A0AAV7VEU1"/>
<gene>
    <name evidence="1" type="ORF">NDU88_003237</name>
</gene>
<keyword evidence="2" id="KW-1185">Reference proteome</keyword>
<reference evidence="1" key="1">
    <citation type="journal article" date="2022" name="bioRxiv">
        <title>Sequencing and chromosome-scale assembly of the giantPleurodeles waltlgenome.</title>
        <authorList>
            <person name="Brown T."/>
            <person name="Elewa A."/>
            <person name="Iarovenko S."/>
            <person name="Subramanian E."/>
            <person name="Araus A.J."/>
            <person name="Petzold A."/>
            <person name="Susuki M."/>
            <person name="Suzuki K.-i.T."/>
            <person name="Hayashi T."/>
            <person name="Toyoda A."/>
            <person name="Oliveira C."/>
            <person name="Osipova E."/>
            <person name="Leigh N.D."/>
            <person name="Simon A."/>
            <person name="Yun M.H."/>
        </authorList>
    </citation>
    <scope>NUCLEOTIDE SEQUENCE</scope>
    <source>
        <strain evidence="1">20211129_DDA</strain>
        <tissue evidence="1">Liver</tissue>
    </source>
</reference>
<evidence type="ECO:0000313" key="1">
    <source>
        <dbReference type="EMBL" id="KAJ1199401.1"/>
    </source>
</evidence>
<proteinExistence type="predicted"/>
<organism evidence="1 2">
    <name type="scientific">Pleurodeles waltl</name>
    <name type="common">Iberian ribbed newt</name>
    <dbReference type="NCBI Taxonomy" id="8319"/>
    <lineage>
        <taxon>Eukaryota</taxon>
        <taxon>Metazoa</taxon>
        <taxon>Chordata</taxon>
        <taxon>Craniata</taxon>
        <taxon>Vertebrata</taxon>
        <taxon>Euteleostomi</taxon>
        <taxon>Amphibia</taxon>
        <taxon>Batrachia</taxon>
        <taxon>Caudata</taxon>
        <taxon>Salamandroidea</taxon>
        <taxon>Salamandridae</taxon>
        <taxon>Pleurodelinae</taxon>
        <taxon>Pleurodeles</taxon>
    </lineage>
</organism>